<evidence type="ECO:0000313" key="1">
    <source>
        <dbReference type="EMBL" id="WNY23834.1"/>
    </source>
</evidence>
<protein>
    <submittedName>
        <fullName evidence="1">Uncharacterized protein</fullName>
    </submittedName>
</protein>
<dbReference type="AlphaFoldDB" id="A0AA96V045"/>
<accession>A0AA96V045</accession>
<name>A0AA96V045_9EURY</name>
<dbReference type="KEGG" id="mehf:MmiHf6_11560"/>
<organism evidence="1 2">
    <name type="scientific">Methanimicrococcus hongohii</name>
    <dbReference type="NCBI Taxonomy" id="3028295"/>
    <lineage>
        <taxon>Archaea</taxon>
        <taxon>Methanobacteriati</taxon>
        <taxon>Methanobacteriota</taxon>
        <taxon>Stenosarchaea group</taxon>
        <taxon>Methanomicrobia</taxon>
        <taxon>Methanosarcinales</taxon>
        <taxon>Methanosarcinaceae</taxon>
        <taxon>Methanimicrococcus</taxon>
    </lineage>
</organism>
<reference evidence="1 2" key="1">
    <citation type="submission" date="2023-07" db="EMBL/GenBank/DDBJ databases">
        <title>Closed genoem sequence of Methanomicrococcus sp. Hf6.</title>
        <authorList>
            <person name="Poehlein A."/>
            <person name="Protasov E."/>
            <person name="Platt K."/>
            <person name="Reeh H."/>
            <person name="Daniel R."/>
            <person name="Brune A."/>
        </authorList>
    </citation>
    <scope>NUCLEOTIDE SEQUENCE [LARGE SCALE GENOMIC DNA]</scope>
    <source>
        <strain evidence="1 2">Hf6</strain>
    </source>
</reference>
<proteinExistence type="predicted"/>
<gene>
    <name evidence="1" type="ORF">MmiHf6_11560</name>
</gene>
<dbReference type="EMBL" id="CP131059">
    <property type="protein sequence ID" value="WNY23834.1"/>
    <property type="molecule type" value="Genomic_DNA"/>
</dbReference>
<dbReference type="Proteomes" id="UP001302978">
    <property type="component" value="Chromosome"/>
</dbReference>
<keyword evidence="2" id="KW-1185">Reference proteome</keyword>
<sequence>MNSNELRYSKKENDFIIETNLKVKKEIPFEVTLEDDIYIIQNDIFDIFSFNRDLEKAKIEIEEQIQFLWSEYVLANEEELAPIGLVLKNLLLNYIKEI</sequence>
<evidence type="ECO:0000313" key="2">
    <source>
        <dbReference type="Proteomes" id="UP001302978"/>
    </source>
</evidence>